<dbReference type="SUPFAM" id="SSF56436">
    <property type="entry name" value="C-type lectin-like"/>
    <property type="match status" value="1"/>
</dbReference>
<accession>A0ABX1TH73</accession>
<dbReference type="InterPro" id="IPR005532">
    <property type="entry name" value="SUMF_dom"/>
</dbReference>
<dbReference type="InterPro" id="IPR042095">
    <property type="entry name" value="SUMF_sf"/>
</dbReference>
<feature type="compositionally biased region" description="Basic and acidic residues" evidence="1">
    <location>
        <begin position="591"/>
        <end position="600"/>
    </location>
</feature>
<proteinExistence type="predicted"/>
<evidence type="ECO:0000313" key="4">
    <source>
        <dbReference type="Proteomes" id="UP000886469"/>
    </source>
</evidence>
<protein>
    <recommendedName>
        <fullName evidence="2">Sulfatase-modifying factor enzyme-like domain-containing protein</fullName>
    </recommendedName>
</protein>
<dbReference type="PANTHER" id="PTHR23150:SF19">
    <property type="entry name" value="FORMYLGLYCINE-GENERATING ENZYME"/>
    <property type="match status" value="1"/>
</dbReference>
<dbReference type="Proteomes" id="UP000886469">
    <property type="component" value="Unassembled WGS sequence"/>
</dbReference>
<dbReference type="Pfam" id="PF03781">
    <property type="entry name" value="FGE-sulfatase"/>
    <property type="match status" value="1"/>
</dbReference>
<feature type="domain" description="Sulfatase-modifying factor enzyme-like" evidence="2">
    <location>
        <begin position="524"/>
        <end position="766"/>
    </location>
</feature>
<dbReference type="InterPro" id="IPR051043">
    <property type="entry name" value="Sulfatase_Mod_Factor_Kinase"/>
</dbReference>
<gene>
    <name evidence="3" type="ORF">E4Q08_21970</name>
</gene>
<evidence type="ECO:0000259" key="2">
    <source>
        <dbReference type="Pfam" id="PF03781"/>
    </source>
</evidence>
<dbReference type="PANTHER" id="PTHR23150">
    <property type="entry name" value="SULFATASE MODIFYING FACTOR 1, 2"/>
    <property type="match status" value="1"/>
</dbReference>
<evidence type="ECO:0000313" key="3">
    <source>
        <dbReference type="EMBL" id="NMQ07713.1"/>
    </source>
</evidence>
<dbReference type="EMBL" id="SPMX01000090">
    <property type="protein sequence ID" value="NMQ07713.1"/>
    <property type="molecule type" value="Genomic_DNA"/>
</dbReference>
<feature type="region of interest" description="Disordered" evidence="1">
    <location>
        <begin position="578"/>
        <end position="611"/>
    </location>
</feature>
<organism evidence="3 4">
    <name type="scientific">Candidatus Accumulibacter contiguus</name>
    <dbReference type="NCBI Taxonomy" id="2954381"/>
    <lineage>
        <taxon>Bacteria</taxon>
        <taxon>Pseudomonadati</taxon>
        <taxon>Pseudomonadota</taxon>
        <taxon>Betaproteobacteria</taxon>
        <taxon>Candidatus Accumulibacter</taxon>
    </lineage>
</organism>
<evidence type="ECO:0000256" key="1">
    <source>
        <dbReference type="SAM" id="MobiDB-lite"/>
    </source>
</evidence>
<name>A0ABX1TH73_9PROT</name>
<comment type="caution">
    <text evidence="3">The sequence shown here is derived from an EMBL/GenBank/DDBJ whole genome shotgun (WGS) entry which is preliminary data.</text>
</comment>
<dbReference type="InterPro" id="IPR016187">
    <property type="entry name" value="CTDL_fold"/>
</dbReference>
<dbReference type="Gene3D" id="3.90.1580.10">
    <property type="entry name" value="paralog of FGE (formylglycine-generating enzyme)"/>
    <property type="match status" value="1"/>
</dbReference>
<reference evidence="3" key="1">
    <citation type="submission" date="2019-03" db="EMBL/GenBank/DDBJ databases">
        <title>Metabolic reconstructions from genomes of highly enriched 'Candidatus Accumulibacter' and 'Candidatus Competibacter' bioreactor populations.</title>
        <authorList>
            <person name="Annavajhala M.K."/>
            <person name="Welles L."/>
            <person name="Abbas B."/>
            <person name="Sorokin D."/>
            <person name="Park H."/>
            <person name="Van Loosdrecht M."/>
            <person name="Chandran K."/>
        </authorList>
    </citation>
    <scope>NUCLEOTIDE SEQUENCE</scope>
    <source>
        <strain evidence="3">SBR_L</strain>
    </source>
</reference>
<sequence>MSWREPGGFEERLVANFRAEWGERAPVVRLARLLAPATRIEPLLLRNARLHFLPGSGCEIESLLWFSRLVAARGNRDIVFHAGVSRLLANTLQHDAALFEAAIDFIERHTSHWPPEDRLEQTMRLATLRPPADAPERRQDDSLRNGLRDMLQLVADEGDEKRRVRLARSIRQTLATIGSDRLLPCDELHWLRQYTSVRLGTTAETPADASRPALPLPAWIGESKKEPVRHFRCARLAVTVHYDRSADHLVLHIRETSEAGGAGETIPLPTPLPAELHVDCAGTPARWHVIHGDDRLRLPIGSAATSLPIVLTTIDGSRYRLEARLPDDRPPPLPVRLLFSHLPEDREQARAIAGWLRRNGIGSELVEEVVAPSARGSGNEPTPALPILRLWTPAAQRRQQAAAGDLDLPAARSALLRLDPAVDLPQPGYAAEKVIDLRGWQNDQAAAIADDFLRQLDHWLAGADAEEPPLPADKIDDEVGRLLAELDDPATTPPRRLAIGDRLAKIGDPRRGVGLDSRGVPEIDWVEIPGGEFLYQNGEKRSLPTFYMARYPVTNAQFQAFIDAGAYSDVSQGTVNKVGGRRQGNAAQRGDWWRDLRRPEPQPSRWQQSNRPRTNVDLYEALAFTRWLTQQLGYEVRLPTEKEWERAARGRDGREYPWGNSYESGRANIDETAHYSGDKVGEWFLDQTTAVGVYPHGASPEGVLDLAGNVWEWCLNKYKDPGQIQAGASGEPGVVRGGSWGHGAGVARAVLRGRLPPRQPARRLGFPVGVVCPHDLTAVRWRPRFFQITKGSSTCVRSPQESA</sequence>
<keyword evidence="4" id="KW-1185">Reference proteome</keyword>